<keyword evidence="3" id="KW-1185">Reference proteome</keyword>
<comment type="caution">
    <text evidence="2">The sequence shown here is derived from an EMBL/GenBank/DDBJ whole genome shotgun (WGS) entry which is preliminary data.</text>
</comment>
<accession>A0ABR7U8X6</accession>
<gene>
    <name evidence="2" type="ORF">HA482_16855</name>
</gene>
<evidence type="ECO:0000313" key="3">
    <source>
        <dbReference type="Proteomes" id="UP000639516"/>
    </source>
</evidence>
<proteinExistence type="predicted"/>
<reference evidence="2 3" key="1">
    <citation type="journal article" date="2020" name="Arch. Microbiol.">
        <title>Bradyrhizobium campsiandrae sp. nov., a nitrogen-fixing bacterial strain isolated from a native leguminous tree from the Amazon adapted to flooded conditions.</title>
        <authorList>
            <person name="Cabral Michel D."/>
            <person name="Martins da Costa E."/>
            <person name="Azarias Guimaraes A."/>
            <person name="Soares de Carvalho T."/>
            <person name="Santos de Castro Caputo P."/>
            <person name="Willems A."/>
            <person name="de Souza Moreira F.M."/>
        </authorList>
    </citation>
    <scope>NUCLEOTIDE SEQUENCE [LARGE SCALE GENOMIC DNA]</scope>
    <source>
        <strain evidence="3">INPA 384B</strain>
    </source>
</reference>
<sequence length="205" mass="22931">MAQRLTERHHDRTAAKRKPASARGPVASEPPVFAYLRQHRVKRWVSLRSVHPTWTRAAPHKRVLQCGQLRARCSLLRIGAIRRHIVVSDRLVELARREVVSLPIDPVVEMIAGRQRRLEQFAAEEVVDQQRSDVALPAAGLPAAHWFDVEDDHALRSAPRTPSGSNPIDILTQAARDFGFFGIAVMPLFCPTSQSVPPIGWARAT</sequence>
<evidence type="ECO:0000256" key="1">
    <source>
        <dbReference type="SAM" id="MobiDB-lite"/>
    </source>
</evidence>
<feature type="compositionally biased region" description="Basic and acidic residues" evidence="1">
    <location>
        <begin position="1"/>
        <end position="14"/>
    </location>
</feature>
<organism evidence="2 3">
    <name type="scientific">Bradyrhizobium campsiandrae</name>
    <dbReference type="NCBI Taxonomy" id="1729892"/>
    <lineage>
        <taxon>Bacteria</taxon>
        <taxon>Pseudomonadati</taxon>
        <taxon>Pseudomonadota</taxon>
        <taxon>Alphaproteobacteria</taxon>
        <taxon>Hyphomicrobiales</taxon>
        <taxon>Nitrobacteraceae</taxon>
        <taxon>Bradyrhizobium</taxon>
    </lineage>
</organism>
<dbReference type="EMBL" id="JAATTO010000022">
    <property type="protein sequence ID" value="MBC9979872.1"/>
    <property type="molecule type" value="Genomic_DNA"/>
</dbReference>
<protein>
    <submittedName>
        <fullName evidence="2">Uncharacterized protein</fullName>
    </submittedName>
</protein>
<dbReference type="Proteomes" id="UP000639516">
    <property type="component" value="Unassembled WGS sequence"/>
</dbReference>
<dbReference type="RefSeq" id="WP_188096870.1">
    <property type="nucleotide sequence ID" value="NZ_JAATTO010000022.1"/>
</dbReference>
<feature type="region of interest" description="Disordered" evidence="1">
    <location>
        <begin position="1"/>
        <end position="26"/>
    </location>
</feature>
<name>A0ABR7U8X6_9BRAD</name>
<evidence type="ECO:0000313" key="2">
    <source>
        <dbReference type="EMBL" id="MBC9979872.1"/>
    </source>
</evidence>